<dbReference type="AlphaFoldDB" id="A0A330TCA0"/>
<evidence type="ECO:0000313" key="4">
    <source>
        <dbReference type="Proteomes" id="UP000252603"/>
    </source>
</evidence>
<dbReference type="Proteomes" id="UP000468995">
    <property type="component" value="Unassembled WGS sequence"/>
</dbReference>
<evidence type="ECO:0000313" key="5">
    <source>
        <dbReference type="Proteomes" id="UP000468995"/>
    </source>
</evidence>
<dbReference type="RefSeq" id="WP_014907819.1">
    <property type="nucleotide sequence ID" value="NZ_AP025246.1"/>
</dbReference>
<gene>
    <name evidence="2" type="ORF">FME62_21285</name>
    <name evidence="3" type="ORF">SAMEA4364603_04739</name>
</gene>
<evidence type="ECO:0000313" key="3">
    <source>
        <dbReference type="EMBL" id="SSK56527.1"/>
    </source>
</evidence>
<sequence length="107" mass="11949">MLDLPQQENSNRENPMKSFKIEYVDGVLTVLETDGQSRMNEAVHGIHFEHVQGGRPLLKLTIAHDIAPAPVSSPVLDQEPLEGELVQEQQTMVSGGRRSRHRRGGKQ</sequence>
<dbReference type="EMBL" id="VINI01000020">
    <property type="protein sequence ID" value="MSS33305.1"/>
    <property type="molecule type" value="Genomic_DNA"/>
</dbReference>
<accession>A0A330TCA0</accession>
<feature type="region of interest" description="Disordered" evidence="1">
    <location>
        <begin position="71"/>
        <end position="107"/>
    </location>
</feature>
<reference evidence="3 4" key="1">
    <citation type="submission" date="2018-07" db="EMBL/GenBank/DDBJ databases">
        <authorList>
            <consortium name="Pathogen Informatics"/>
        </authorList>
    </citation>
    <scope>NUCLEOTIDE SEQUENCE [LARGE SCALE GENOMIC DNA]</scope>
    <source>
        <strain evidence="3 4">4300STDY6470422</strain>
    </source>
</reference>
<reference evidence="2 5" key="2">
    <citation type="submission" date="2019-07" db="EMBL/GenBank/DDBJ databases">
        <title>Genome sequence of OXA-232-producing Klebsiella pneumoniae ST23 from septicemic neonate.</title>
        <authorList>
            <person name="Mukherjee S."/>
            <person name="Naha S."/>
            <person name="Bhadury P."/>
            <person name="Basu S."/>
        </authorList>
    </citation>
    <scope>NUCLEOTIDE SEQUENCE [LARGE SCALE GENOMIC DNA]</scope>
    <source>
        <strain evidence="2 5">EN5275</strain>
    </source>
</reference>
<organism evidence="3 4">
    <name type="scientific">Klebsiella pneumoniae</name>
    <dbReference type="NCBI Taxonomy" id="573"/>
    <lineage>
        <taxon>Bacteria</taxon>
        <taxon>Pseudomonadati</taxon>
        <taxon>Pseudomonadota</taxon>
        <taxon>Gammaproteobacteria</taxon>
        <taxon>Enterobacterales</taxon>
        <taxon>Enterobacteriaceae</taxon>
        <taxon>Klebsiella/Raoultella group</taxon>
        <taxon>Klebsiella</taxon>
        <taxon>Klebsiella pneumoniae complex</taxon>
    </lineage>
</organism>
<evidence type="ECO:0000313" key="2">
    <source>
        <dbReference type="EMBL" id="MSS33305.1"/>
    </source>
</evidence>
<feature type="compositionally biased region" description="Basic residues" evidence="1">
    <location>
        <begin position="97"/>
        <end position="107"/>
    </location>
</feature>
<dbReference type="EMBL" id="UFEU01000019">
    <property type="protein sequence ID" value="SSK56527.1"/>
    <property type="molecule type" value="Genomic_DNA"/>
</dbReference>
<evidence type="ECO:0000256" key="1">
    <source>
        <dbReference type="SAM" id="MobiDB-lite"/>
    </source>
</evidence>
<dbReference type="Proteomes" id="UP000252603">
    <property type="component" value="Unassembled WGS sequence"/>
</dbReference>
<proteinExistence type="predicted"/>
<name>A0A330TCA0_KLEPN</name>
<protein>
    <submittedName>
        <fullName evidence="3">Uncharacterized protein</fullName>
    </submittedName>
</protein>